<dbReference type="Pfam" id="PF12458">
    <property type="entry name" value="DUF3686"/>
    <property type="match status" value="1"/>
</dbReference>
<dbReference type="InterPro" id="IPR020958">
    <property type="entry name" value="DUF3686"/>
</dbReference>
<proteinExistence type="predicted"/>
<sequence length="1617" mass="173912">MSETRIDAGTYEVLRDRLAASARTLAVRAEALNARRQEVFGSAELRLAGTDRISTKHACVPCDIAPVGERLLFGANPAPGGRPDGQPAVGDVLSVQGEPVPGLLDDPHFVRDFDELYRYYRQTRLTRLRPLDGRLLAVFRTGPAVDDVRVLRWRLAADGSATYLDARGERDHVVPAAHDFTWTEATREDHVPGTPGTMGVAGTPAVPSREPHIALPGGVSVSVTGGTLTVNDHTEPVDEPLQSLADAEVAYAVVGPLLVLRVRPYKETAWRHLVVHTRTGEVARLDAIGQACRRLPEEQGIIFPGGYCLATGAMRTFDDVGDVGDVGDLQPESGFAFERLVRSANGEDLLYVFHAAATGRRLLLPYNMISMAVATPIRTHGYALFEDGMLVTMRAAGDEPTRVHPLHRWQTPYLSDSYAAAQPVGTGPLERIGNPDLVRGISDCLAVAGTVADTAPAAAVFEALAASCARILDRYHWLGEPELGDLRGPLREVRGTAEQVLAEYEQVQALTARAAGAVEEAATCIASVVRRARGEAPKSAADWVDHLSELRAGQGRLETLRELRYADLDRVGELAAGLDADLTAAAHRAVAHLSREDAFADYRERVERACAEAAGIAVVADAVPVAERLAEQAAALETVTGIVGTLEIADATVRTGILARIADVLGGVNRARALLDARRRELLTSEGRAEFAAELALLAQSVSSARAAADTPEACDEQLGRLLVQLENLEARFAEWDEYLAELGTRREEIYETFSARRQTLTDERARRTERLAGSAARILDGVRRRAAGLATLDEINTYFASDPMAAKVRKVADELRALGDPARGTELDGHLAAARQDAGRALRDRLDLYDAGGAAIRLGRHRFAVNTQPLDLALVPHEGGLAFTVTGTDYRAPVRDAAFAATRRFWDRPLISESPDVYRAEYLAATLLPDVPPGADDGELAALVRAAAASRLDEGYERGVHDHDTVTLLRALLDLHSTAGLLRYPSAVRAAAQLFWTYGPDAAARTAWTTRATSLSRARGLFGPTPALADLAEELAVRAGEFLAGTGLADVPRPRDGLGLLGEYLVEELATARQGFIGGVPARVLRERFAGALGGPQAVPYKEFLDDLQTLGGDLAARYRLAEAWLGSFGGGEDQAEAVTALVCGEELTRYESEATLSATVGGLLGAHPRIDGRSMTVRLDEVLTRTGRFRTEEVPAYRAYQRDRAALVAAERARLRLEDFRPRPLNGFVRNGLLDEVHLPLIGDNLAKQLGTAGPAGTTGTAGTGDGGKADRMGLLMLMSPPGYGKTTLIEYVASRLGLVLVRVDGPALGSAVTSLDPERAPDATARREVEKINFALELGTNTLLYLDDIQHTSPELLQKFIPLCDAQRRVEGVRDGRAHSYDLRGKRFAVCMAGNPYTESGRVFRVPDMLANRADVWNLGDAVTGRETLFALSYLENALTSNEVLAPLSTRGRADLELLVRLAEGDPSARADRLVHPYEQGESDRILAVLRHLLRVRGTVLAVNAQYIASAGQADVTRTEPPFLLQGSYRNMNKLSERIVPAMNEAEVEAVIDDHYRAEAQTLAAGAEAALLKLAALRGRQTAEQAARWAEVKAAAVSSAAGPSAGSGAAAMRL</sequence>
<protein>
    <submittedName>
        <fullName evidence="4">DNA repair ATPase</fullName>
    </submittedName>
</protein>
<dbReference type="Proteomes" id="UP001614394">
    <property type="component" value="Unassembled WGS sequence"/>
</dbReference>
<comment type="caution">
    <text evidence="4">The sequence shown here is derived from an EMBL/GenBank/DDBJ whole genome shotgun (WGS) entry which is preliminary data.</text>
</comment>
<dbReference type="InterPro" id="IPR027417">
    <property type="entry name" value="P-loop_NTPase"/>
</dbReference>
<dbReference type="SUPFAM" id="SSF52540">
    <property type="entry name" value="P-loop containing nucleoside triphosphate hydrolases"/>
    <property type="match status" value="1"/>
</dbReference>
<organism evidence="4 5">
    <name type="scientific">Streptomyces fildesensis</name>
    <dbReference type="NCBI Taxonomy" id="375757"/>
    <lineage>
        <taxon>Bacteria</taxon>
        <taxon>Bacillati</taxon>
        <taxon>Actinomycetota</taxon>
        <taxon>Actinomycetes</taxon>
        <taxon>Kitasatosporales</taxon>
        <taxon>Streptomycetaceae</taxon>
        <taxon>Streptomyces</taxon>
    </lineage>
</organism>
<accession>A0ABW8CHK3</accession>
<evidence type="ECO:0000259" key="1">
    <source>
        <dbReference type="Pfam" id="PF00004"/>
    </source>
</evidence>
<dbReference type="Gene3D" id="3.40.50.300">
    <property type="entry name" value="P-loop containing nucleotide triphosphate hydrolases"/>
    <property type="match status" value="1"/>
</dbReference>
<name>A0ABW8CHK3_9ACTN</name>
<dbReference type="Pfam" id="PF00004">
    <property type="entry name" value="AAA"/>
    <property type="match status" value="1"/>
</dbReference>
<evidence type="ECO:0000259" key="3">
    <source>
        <dbReference type="Pfam" id="PF25472"/>
    </source>
</evidence>
<dbReference type="InterPro" id="IPR003959">
    <property type="entry name" value="ATPase_AAA_core"/>
</dbReference>
<reference evidence="4 5" key="1">
    <citation type="submission" date="2024-10" db="EMBL/GenBank/DDBJ databases">
        <title>The Natural Products Discovery Center: Release of the First 8490 Sequenced Strains for Exploring Actinobacteria Biosynthetic Diversity.</title>
        <authorList>
            <person name="Kalkreuter E."/>
            <person name="Kautsar S.A."/>
            <person name="Yang D."/>
            <person name="Bader C.D."/>
            <person name="Teijaro C.N."/>
            <person name="Fluegel L."/>
            <person name="Davis C.M."/>
            <person name="Simpson J.R."/>
            <person name="Lauterbach L."/>
            <person name="Steele A.D."/>
            <person name="Gui C."/>
            <person name="Meng S."/>
            <person name="Li G."/>
            <person name="Viehrig K."/>
            <person name="Ye F."/>
            <person name="Su P."/>
            <person name="Kiefer A.F."/>
            <person name="Nichols A."/>
            <person name="Cepeda A.J."/>
            <person name="Yan W."/>
            <person name="Fan B."/>
            <person name="Jiang Y."/>
            <person name="Adhikari A."/>
            <person name="Zheng C.-J."/>
            <person name="Schuster L."/>
            <person name="Cowan T.M."/>
            <person name="Smanski M.J."/>
            <person name="Chevrette M.G."/>
            <person name="De Carvalho L.P.S."/>
            <person name="Shen B."/>
        </authorList>
    </citation>
    <scope>NUCLEOTIDE SEQUENCE [LARGE SCALE GENOMIC DNA]</scope>
    <source>
        <strain evidence="4 5">NPDC053399</strain>
    </source>
</reference>
<dbReference type="InterPro" id="IPR057224">
    <property type="entry name" value="DUF7902"/>
</dbReference>
<dbReference type="Pfam" id="PF25472">
    <property type="entry name" value="DUF7902"/>
    <property type="match status" value="1"/>
</dbReference>
<keyword evidence="5" id="KW-1185">Reference proteome</keyword>
<evidence type="ECO:0000313" key="5">
    <source>
        <dbReference type="Proteomes" id="UP001614394"/>
    </source>
</evidence>
<feature type="domain" description="ATPase AAA-type core" evidence="1">
    <location>
        <begin position="1279"/>
        <end position="1354"/>
    </location>
</feature>
<dbReference type="RefSeq" id="WP_399655458.1">
    <property type="nucleotide sequence ID" value="NZ_JBITYG010000010.1"/>
</dbReference>
<evidence type="ECO:0000313" key="4">
    <source>
        <dbReference type="EMBL" id="MFI9104835.1"/>
    </source>
</evidence>
<gene>
    <name evidence="4" type="ORF">ACIGXA_30400</name>
</gene>
<feature type="domain" description="DUF7902" evidence="3">
    <location>
        <begin position="597"/>
        <end position="681"/>
    </location>
</feature>
<feature type="domain" description="DUF3686" evidence="2">
    <location>
        <begin position="25"/>
        <end position="476"/>
    </location>
</feature>
<dbReference type="EMBL" id="JBITYG010000010">
    <property type="protein sequence ID" value="MFI9104835.1"/>
    <property type="molecule type" value="Genomic_DNA"/>
</dbReference>
<evidence type="ECO:0000259" key="2">
    <source>
        <dbReference type="Pfam" id="PF12458"/>
    </source>
</evidence>